<feature type="compositionally biased region" description="Basic and acidic residues" evidence="1">
    <location>
        <begin position="37"/>
        <end position="51"/>
    </location>
</feature>
<dbReference type="EMBL" id="LVLJ01002261">
    <property type="protein sequence ID" value="OAE26068.1"/>
    <property type="molecule type" value="Genomic_DNA"/>
</dbReference>
<name>A0A176VZ42_MARPO</name>
<proteinExistence type="predicted"/>
<protein>
    <submittedName>
        <fullName evidence="2">Uncharacterized protein</fullName>
    </submittedName>
</protein>
<accession>A0A176VZ42</accession>
<dbReference type="Proteomes" id="UP000077202">
    <property type="component" value="Unassembled WGS sequence"/>
</dbReference>
<feature type="compositionally biased region" description="Basic and acidic residues" evidence="1">
    <location>
        <begin position="92"/>
        <end position="106"/>
    </location>
</feature>
<organism evidence="2 3">
    <name type="scientific">Marchantia polymorpha subsp. ruderalis</name>
    <dbReference type="NCBI Taxonomy" id="1480154"/>
    <lineage>
        <taxon>Eukaryota</taxon>
        <taxon>Viridiplantae</taxon>
        <taxon>Streptophyta</taxon>
        <taxon>Embryophyta</taxon>
        <taxon>Marchantiophyta</taxon>
        <taxon>Marchantiopsida</taxon>
        <taxon>Marchantiidae</taxon>
        <taxon>Marchantiales</taxon>
        <taxon>Marchantiaceae</taxon>
        <taxon>Marchantia</taxon>
    </lineage>
</organism>
<reference evidence="2" key="1">
    <citation type="submission" date="2016-03" db="EMBL/GenBank/DDBJ databases">
        <title>Mechanisms controlling the formation of the plant cell surface in tip-growing cells are functionally conserved among land plants.</title>
        <authorList>
            <person name="Honkanen S."/>
            <person name="Jones V.A."/>
            <person name="Morieri G."/>
            <person name="Champion C."/>
            <person name="Hetherington A.J."/>
            <person name="Kelly S."/>
            <person name="Saint-Marcoux D."/>
            <person name="Proust H."/>
            <person name="Prescott H."/>
            <person name="Dolan L."/>
        </authorList>
    </citation>
    <scope>NUCLEOTIDE SEQUENCE [LARGE SCALE GENOMIC DNA]</scope>
    <source>
        <tissue evidence="2">Whole gametophyte</tissue>
    </source>
</reference>
<keyword evidence="3" id="KW-1185">Reference proteome</keyword>
<sequence>MHRITRISGAARVKQQQRDYRSRSSFHSPNGSRRRWRLDLEGRPDGERAGEGRAAVPAVVVVVPRPPPRPPPHADPIPHKRGKARTWSVERGTLDCKKARPLERASSKQRRSPVTDLEGWDDPIESYRVESKGSDGAGPIYANPIITLP</sequence>
<comment type="caution">
    <text evidence="2">The sequence shown here is derived from an EMBL/GenBank/DDBJ whole genome shotgun (WGS) entry which is preliminary data.</text>
</comment>
<feature type="compositionally biased region" description="Low complexity" evidence="1">
    <location>
        <begin position="52"/>
        <end position="63"/>
    </location>
</feature>
<evidence type="ECO:0000313" key="2">
    <source>
        <dbReference type="EMBL" id="OAE26068.1"/>
    </source>
</evidence>
<gene>
    <name evidence="2" type="ORF">AXG93_1298s1070</name>
</gene>
<feature type="region of interest" description="Disordered" evidence="1">
    <location>
        <begin position="1"/>
        <end position="149"/>
    </location>
</feature>
<evidence type="ECO:0000256" key="1">
    <source>
        <dbReference type="SAM" id="MobiDB-lite"/>
    </source>
</evidence>
<dbReference type="AlphaFoldDB" id="A0A176VZ42"/>
<feature type="compositionally biased region" description="Pro residues" evidence="1">
    <location>
        <begin position="64"/>
        <end position="75"/>
    </location>
</feature>
<evidence type="ECO:0000313" key="3">
    <source>
        <dbReference type="Proteomes" id="UP000077202"/>
    </source>
</evidence>